<evidence type="ECO:0000313" key="1">
    <source>
        <dbReference type="EMBL" id="GLJ56583.1"/>
    </source>
</evidence>
<gene>
    <name evidence="1" type="ORF">SUGI_1228960</name>
</gene>
<evidence type="ECO:0000313" key="2">
    <source>
        <dbReference type="Proteomes" id="UP001234787"/>
    </source>
</evidence>
<dbReference type="Proteomes" id="UP001234787">
    <property type="component" value="Unassembled WGS sequence"/>
</dbReference>
<proteinExistence type="predicted"/>
<dbReference type="AlphaFoldDB" id="A0AAD3NP70"/>
<organism evidence="1 2">
    <name type="scientific">Cryptomeria japonica</name>
    <name type="common">Japanese cedar</name>
    <name type="synonym">Cupressus japonica</name>
    <dbReference type="NCBI Taxonomy" id="3369"/>
    <lineage>
        <taxon>Eukaryota</taxon>
        <taxon>Viridiplantae</taxon>
        <taxon>Streptophyta</taxon>
        <taxon>Embryophyta</taxon>
        <taxon>Tracheophyta</taxon>
        <taxon>Spermatophyta</taxon>
        <taxon>Pinopsida</taxon>
        <taxon>Pinidae</taxon>
        <taxon>Conifers II</taxon>
        <taxon>Cupressales</taxon>
        <taxon>Cupressaceae</taxon>
        <taxon>Cryptomeria</taxon>
    </lineage>
</organism>
<protein>
    <submittedName>
        <fullName evidence="1">Uncharacterized protein</fullName>
    </submittedName>
</protein>
<keyword evidence="2" id="KW-1185">Reference proteome</keyword>
<reference evidence="1" key="1">
    <citation type="submission" date="2022-12" db="EMBL/GenBank/DDBJ databases">
        <title>Chromosome-Level Genome Assembly of Japanese Cedar (Cryptomeriajaponica D. Don).</title>
        <authorList>
            <person name="Fujino T."/>
            <person name="Yamaguchi K."/>
            <person name="Yokoyama T."/>
            <person name="Hamanaka T."/>
            <person name="Harazono Y."/>
            <person name="Kamada H."/>
            <person name="Kobayashi W."/>
            <person name="Ujino-Ihara T."/>
            <person name="Uchiyama K."/>
            <person name="Matsumoto A."/>
            <person name="Izuno A."/>
            <person name="Tsumura Y."/>
            <person name="Toyoda A."/>
            <person name="Shigenobu S."/>
            <person name="Moriguchi Y."/>
            <person name="Ueno S."/>
            <person name="Kasahara M."/>
        </authorList>
    </citation>
    <scope>NUCLEOTIDE SEQUENCE</scope>
</reference>
<comment type="caution">
    <text evidence="1">The sequence shown here is derived from an EMBL/GenBank/DDBJ whole genome shotgun (WGS) entry which is preliminary data.</text>
</comment>
<sequence>MPLGGSVGSMPTVSDAAQLFDAKRKSSLRKSEKAPFSPRFLFSRVRAGDRLTGLDWDWKEMGTRCERSSICVAIKSDRVDDGEEENRSF</sequence>
<accession>A0AAD3NP70</accession>
<dbReference type="EMBL" id="BSEH01000022">
    <property type="protein sequence ID" value="GLJ56583.1"/>
    <property type="molecule type" value="Genomic_DNA"/>
</dbReference>
<name>A0AAD3NP70_CRYJA</name>